<dbReference type="Gene3D" id="3.40.420.10">
    <property type="entry name" value="Ricin (A subunit), domain 1"/>
    <property type="match status" value="2"/>
</dbReference>
<evidence type="ECO:0000313" key="11">
    <source>
        <dbReference type="Proteomes" id="UP000077755"/>
    </source>
</evidence>
<evidence type="ECO:0000256" key="6">
    <source>
        <dbReference type="ARBA" id="ARBA00022821"/>
    </source>
</evidence>
<dbReference type="Proteomes" id="UP000077755">
    <property type="component" value="Chromosome 9"/>
</dbReference>
<dbReference type="SUPFAM" id="SSF56371">
    <property type="entry name" value="Ribosome inactivating proteins (RIP)"/>
    <property type="match status" value="1"/>
</dbReference>
<reference evidence="10" key="2">
    <citation type="submission" date="2022-03" db="EMBL/GenBank/DDBJ databases">
        <title>Draft title - Genomic analysis of global carrot germplasm unveils the trajectory of domestication and the origin of high carotenoid orange carrot.</title>
        <authorList>
            <person name="Iorizzo M."/>
            <person name="Ellison S."/>
            <person name="Senalik D."/>
            <person name="Macko-Podgorni A."/>
            <person name="Grzebelus D."/>
            <person name="Bostan H."/>
            <person name="Rolling W."/>
            <person name="Curaba J."/>
            <person name="Simon P."/>
        </authorList>
    </citation>
    <scope>NUCLEOTIDE SEQUENCE</scope>
    <source>
        <tissue evidence="10">Leaf</tissue>
    </source>
</reference>
<dbReference type="Pfam" id="PF00161">
    <property type="entry name" value="RIP"/>
    <property type="match status" value="1"/>
</dbReference>
<organism evidence="10 11">
    <name type="scientific">Daucus carota subsp. sativus</name>
    <name type="common">Carrot</name>
    <dbReference type="NCBI Taxonomy" id="79200"/>
    <lineage>
        <taxon>Eukaryota</taxon>
        <taxon>Viridiplantae</taxon>
        <taxon>Streptophyta</taxon>
        <taxon>Embryophyta</taxon>
        <taxon>Tracheophyta</taxon>
        <taxon>Spermatophyta</taxon>
        <taxon>Magnoliopsida</taxon>
        <taxon>eudicotyledons</taxon>
        <taxon>Gunneridae</taxon>
        <taxon>Pentapetalae</taxon>
        <taxon>asterids</taxon>
        <taxon>campanulids</taxon>
        <taxon>Apiales</taxon>
        <taxon>Apiaceae</taxon>
        <taxon>Apioideae</taxon>
        <taxon>Scandiceae</taxon>
        <taxon>Daucinae</taxon>
        <taxon>Daucus</taxon>
        <taxon>Daucus sect. Daucus</taxon>
    </lineage>
</organism>
<keyword evidence="11" id="KW-1185">Reference proteome</keyword>
<keyword evidence="5 9" id="KW-0378">Hydrolase</keyword>
<dbReference type="InterPro" id="IPR036041">
    <property type="entry name" value="Ribosome-inact_prot_sf"/>
</dbReference>
<evidence type="ECO:0000256" key="8">
    <source>
        <dbReference type="ARBA" id="ARBA00030788"/>
    </source>
</evidence>
<keyword evidence="7 9" id="KW-0652">Protein synthesis inhibitor</keyword>
<gene>
    <name evidence="10" type="ORF">DCAR_0933405</name>
</gene>
<name>A0A175YDC1_DAUCS</name>
<evidence type="ECO:0000256" key="4">
    <source>
        <dbReference type="ARBA" id="ARBA00022656"/>
    </source>
</evidence>
<dbReference type="InterPro" id="IPR001574">
    <property type="entry name" value="Ribosome_inactivat_prot"/>
</dbReference>
<keyword evidence="6 9" id="KW-0611">Plant defense</keyword>
<comment type="similarity">
    <text evidence="2">Belongs to the ribosome-inactivating protein family. Type 1 RIP subfamily.</text>
</comment>
<dbReference type="PANTHER" id="PTHR33453:SF9">
    <property type="entry name" value="ALBUMIN B-32"/>
    <property type="match status" value="1"/>
</dbReference>
<sequence length="576" mass="66946">MYAVLEFMMQSVKVDAGIIRVKELMAHPTAASFDEPLTLNLDNIEKAEYEKFIQSLIEKFPECYIKKDPERVDDDKCFDEELGRKINNCFKPTFRHYTDARECGDSARRTFKGEELKNENWLFQLRLKHGDRDLEILIKKNNLYLVGYKGNYKQENGTVSAENCWIVLDGKNHLQVAESVSNFLTPKSELYENLIKKLGGFKGLAKREEHRKINYATKKLKKIKSNIESHYKKYENPEETEDYKRVNSLLKMVTEDITRECLEEELEGDDKAARDFLNHVKKPQEDHILLGKLIEKLKKEYENNNQQGQAPNEAEASENQRNQRSIILWGKVFNKIVVILGSLTAEKKDTIVWGKRTKGYTVEDWREEHEALIKLKRMLKNKFNIDDGTQETNPTDDGIQEVFLSEKATLKGRYKAVNTEDKAKVVKFHKELKEMSDVFKLMMKRVRADAEIKDVKDRLATVNLNREAFTEAVEHLTTEDSFGENESDTAEHIIKLAIMICEAARFPDIKKHVAKNYHETTHEVTTFLSEECITSIYSWSHRSALMQRGGVYARETILLGDDPAVIRDMDEKEYEC</sequence>
<dbReference type="GO" id="GO:0017148">
    <property type="term" value="P:negative regulation of translation"/>
    <property type="evidence" value="ECO:0007669"/>
    <property type="project" value="UniProtKB-KW"/>
</dbReference>
<proteinExistence type="inferred from homology"/>
<protein>
    <recommendedName>
        <fullName evidence="3">rRNA N-glycosylase</fullName>
        <ecNumber evidence="3">3.2.2.22</ecNumber>
    </recommendedName>
    <alternativeName>
        <fullName evidence="8">rRNA N-glycosidase</fullName>
    </alternativeName>
</protein>
<evidence type="ECO:0000256" key="9">
    <source>
        <dbReference type="RuleBase" id="RU004915"/>
    </source>
</evidence>
<keyword evidence="4 9" id="KW-0800">Toxin</keyword>
<dbReference type="PANTHER" id="PTHR33453">
    <property type="match status" value="1"/>
</dbReference>
<evidence type="ECO:0000313" key="10">
    <source>
        <dbReference type="EMBL" id="WOH13892.1"/>
    </source>
</evidence>
<dbReference type="GO" id="GO:0006952">
    <property type="term" value="P:defense response"/>
    <property type="evidence" value="ECO:0007669"/>
    <property type="project" value="UniProtKB-KW"/>
</dbReference>
<dbReference type="GO" id="GO:0090729">
    <property type="term" value="F:toxin activity"/>
    <property type="evidence" value="ECO:0007669"/>
    <property type="project" value="UniProtKB-KW"/>
</dbReference>
<evidence type="ECO:0000256" key="7">
    <source>
        <dbReference type="ARBA" id="ARBA00023193"/>
    </source>
</evidence>
<evidence type="ECO:0000256" key="5">
    <source>
        <dbReference type="ARBA" id="ARBA00022801"/>
    </source>
</evidence>
<comment type="catalytic activity">
    <reaction evidence="1 9">
        <text>Endohydrolysis of the N-glycosidic bond at one specific adenosine on the 28S rRNA.</text>
        <dbReference type="EC" id="3.2.2.22"/>
    </reaction>
</comment>
<dbReference type="EC" id="3.2.2.22" evidence="3"/>
<dbReference type="AlphaFoldDB" id="A0A175YDC1"/>
<dbReference type="GO" id="GO:0030598">
    <property type="term" value="F:rRNA N-glycosylase activity"/>
    <property type="evidence" value="ECO:0007669"/>
    <property type="project" value="UniProtKB-EC"/>
</dbReference>
<dbReference type="InterPro" id="IPR016138">
    <property type="entry name" value="Ribosome_inactivat_prot_sub1"/>
</dbReference>
<evidence type="ECO:0000256" key="2">
    <source>
        <dbReference type="ARBA" id="ARBA00008544"/>
    </source>
</evidence>
<dbReference type="EMBL" id="CP093351">
    <property type="protein sequence ID" value="WOH13892.1"/>
    <property type="molecule type" value="Genomic_DNA"/>
</dbReference>
<accession>A0A175YDC1</accession>
<dbReference type="Gramene" id="KZM81453">
    <property type="protein sequence ID" value="KZM81453"/>
    <property type="gene ID" value="DCAR_029066"/>
</dbReference>
<evidence type="ECO:0000256" key="1">
    <source>
        <dbReference type="ARBA" id="ARBA00000237"/>
    </source>
</evidence>
<evidence type="ECO:0000256" key="3">
    <source>
        <dbReference type="ARBA" id="ARBA00012001"/>
    </source>
</evidence>
<reference evidence="10" key="1">
    <citation type="journal article" date="2016" name="Nat. Genet.">
        <title>A high-quality carrot genome assembly provides new insights into carotenoid accumulation and asterid genome evolution.</title>
        <authorList>
            <person name="Iorizzo M."/>
            <person name="Ellison S."/>
            <person name="Senalik D."/>
            <person name="Zeng P."/>
            <person name="Satapoomin P."/>
            <person name="Huang J."/>
            <person name="Bowman M."/>
            <person name="Iovene M."/>
            <person name="Sanseverino W."/>
            <person name="Cavagnaro P."/>
            <person name="Yildiz M."/>
            <person name="Macko-Podgorni A."/>
            <person name="Moranska E."/>
            <person name="Grzebelus E."/>
            <person name="Grzebelus D."/>
            <person name="Ashrafi H."/>
            <person name="Zheng Z."/>
            <person name="Cheng S."/>
            <person name="Spooner D."/>
            <person name="Van Deynze A."/>
            <person name="Simon P."/>
        </authorList>
    </citation>
    <scope>NUCLEOTIDE SEQUENCE</scope>
    <source>
        <tissue evidence="10">Leaf</tissue>
    </source>
</reference>